<feature type="repeat" description="ANK" evidence="3">
    <location>
        <begin position="607"/>
        <end position="639"/>
    </location>
</feature>
<dbReference type="PROSITE" id="PS50297">
    <property type="entry name" value="ANK_REP_REGION"/>
    <property type="match status" value="2"/>
</dbReference>
<proteinExistence type="predicted"/>
<name>A0A9N8RP91_GIBZA</name>
<evidence type="ECO:0000256" key="2">
    <source>
        <dbReference type="ARBA" id="ARBA00023043"/>
    </source>
</evidence>
<protein>
    <submittedName>
        <fullName evidence="4">Uncharacterized protein</fullName>
    </submittedName>
</protein>
<dbReference type="InterPro" id="IPR002110">
    <property type="entry name" value="Ankyrin_rpt"/>
</dbReference>
<comment type="caution">
    <text evidence="4">The sequence shown here is derived from an EMBL/GenBank/DDBJ whole genome shotgun (WGS) entry which is preliminary data.</text>
</comment>
<dbReference type="PANTHER" id="PTHR24123:SF33">
    <property type="entry name" value="PROTEIN HOS4"/>
    <property type="match status" value="1"/>
</dbReference>
<dbReference type="EMBL" id="CAJPIJ010000184">
    <property type="protein sequence ID" value="CAG2006276.1"/>
    <property type="molecule type" value="Genomic_DNA"/>
</dbReference>
<dbReference type="SUPFAM" id="SSF48403">
    <property type="entry name" value="Ankyrin repeat"/>
    <property type="match status" value="4"/>
</dbReference>
<dbReference type="Gene3D" id="1.25.40.20">
    <property type="entry name" value="Ankyrin repeat-containing domain"/>
    <property type="match status" value="5"/>
</dbReference>
<dbReference type="Pfam" id="PF12796">
    <property type="entry name" value="Ank_2"/>
    <property type="match status" value="1"/>
</dbReference>
<reference evidence="4" key="1">
    <citation type="submission" date="2021-03" db="EMBL/GenBank/DDBJ databases">
        <authorList>
            <person name="Alouane T."/>
            <person name="Langin T."/>
            <person name="Bonhomme L."/>
        </authorList>
    </citation>
    <scope>NUCLEOTIDE SEQUENCE</scope>
    <source>
        <strain evidence="4">MDC_Fg202</strain>
    </source>
</reference>
<dbReference type="Proteomes" id="UP000746612">
    <property type="component" value="Unassembled WGS sequence"/>
</dbReference>
<dbReference type="PROSITE" id="PS50088">
    <property type="entry name" value="ANK_REPEAT"/>
    <property type="match status" value="3"/>
</dbReference>
<feature type="repeat" description="ANK" evidence="3">
    <location>
        <begin position="640"/>
        <end position="666"/>
    </location>
</feature>
<keyword evidence="2 3" id="KW-0040">ANK repeat</keyword>
<feature type="repeat" description="ANK" evidence="3">
    <location>
        <begin position="883"/>
        <end position="915"/>
    </location>
</feature>
<dbReference type="PANTHER" id="PTHR24123">
    <property type="entry name" value="ANKYRIN REPEAT-CONTAINING"/>
    <property type="match status" value="1"/>
</dbReference>
<dbReference type="Pfam" id="PF00023">
    <property type="entry name" value="Ank"/>
    <property type="match status" value="1"/>
</dbReference>
<gene>
    <name evidence="4" type="ORF">MDCFG202_LOCUS518630</name>
</gene>
<evidence type="ECO:0000313" key="5">
    <source>
        <dbReference type="Proteomes" id="UP000746612"/>
    </source>
</evidence>
<accession>A0A9N8RP91</accession>
<keyword evidence="1" id="KW-0677">Repeat</keyword>
<evidence type="ECO:0000256" key="3">
    <source>
        <dbReference type="PROSITE-ProRule" id="PRU00023"/>
    </source>
</evidence>
<organism evidence="4 5">
    <name type="scientific">Gibberella zeae</name>
    <name type="common">Wheat head blight fungus</name>
    <name type="synonym">Fusarium graminearum</name>
    <dbReference type="NCBI Taxonomy" id="5518"/>
    <lineage>
        <taxon>Eukaryota</taxon>
        <taxon>Fungi</taxon>
        <taxon>Dikarya</taxon>
        <taxon>Ascomycota</taxon>
        <taxon>Pezizomycotina</taxon>
        <taxon>Sordariomycetes</taxon>
        <taxon>Hypocreomycetidae</taxon>
        <taxon>Hypocreales</taxon>
        <taxon>Nectriaceae</taxon>
        <taxon>Fusarium</taxon>
    </lineage>
</organism>
<dbReference type="InterPro" id="IPR051165">
    <property type="entry name" value="Multifunctional_ANK_Repeat"/>
</dbReference>
<evidence type="ECO:0000313" key="4">
    <source>
        <dbReference type="EMBL" id="CAG2006276.1"/>
    </source>
</evidence>
<dbReference type="SMART" id="SM00248">
    <property type="entry name" value="ANK"/>
    <property type="match status" value="12"/>
</dbReference>
<sequence>MTFQPMSDSSSTELGMTQIHTAIRSDNMDIIERWLNGGHHRKERLRLADEHKIMHFVVQHDALRVFKHLVDAGCDPYTINDQGNLPVHEAVRRSESRYLEVLRTFKDAGVSLFTPDARGNNILHIYWIIREEAHGFFKHMYDLDPQGVIKGFQMINSENQTPLTLLLSTQYHHLVDLRKFLSWMSGLLMSYEGASNPSKPVDIEKAIDYLLTSSQEFRAMTKVDPIPLHFVGCHNSLEQVQVMARVYPEAIGCRHEARLPIQRYISDVLHRKKMPINLDIIRSLIPKNLSRRQENNEPTLWEWIFKAPHKYIGNRHHDIYAILMHHGIMKAHEKQVKRSGLLSLGLALDRPGFLRTVRKVIEHTEYWNEVKNSKQVSSLSQYVITCANLDMIEFMLEKDANLHCHDGVSSPIEVAFQGTVALKICNSEPGIQIYKNILEHADTEKLISPSAYQNLSLLHMLATDEDTSTILWLAEELICRGLEINQPGDFAVNHHIRKHSSQFAELLLQNGASLLIDGVLSFEAIRSAIEVDNVAFLELIVAHTGKLSAEVSWTDLEPFYAVNENAARDLLVDPANALRVASTSKSFACLKYLLEEGLAKEALVQHQDSTPLHVAAFMGSVEAVELLLGHGLDVAARNSLYQTPLHLAAQVGSLAVVKCLLRHGASDCFDAFVKTAETVALELGFVGIVYTLQEAKNEEARREHGKRRGPEKTRDHLATEFERAVRAYNYTGITNLMDSGCSIDVHMPKRQGGSALILALELESPAMVKWLFEHGASVPSAKYTNGVEDSVIEIASARAIFSNQLTDIVRRYWLQGGNLVTDKDFTFHDAVWNSNTLGLAALINECKTHIDTKGGKDLSAILNRQSLSVFYGTNNWRSGTHHALTTPLHIASWLGNKPGVSLMVNHGALVDASDGNGWTPLMYARSVDMACHLIRLGASTSAFCRFGSLTSMTRWFGPELFQKLYELLPRGLPEELLDQRSPQQFPTACDDIPITGAILGKMSELQQDLLAEDHAGRSPFPWHLEWRSFSSLAFLTSSFRKYRRYVPFESFKTFLNLEPSQGWSPLCRAAASNIVTIVENCLDMGADIDFEGCPLGSAVMIASACGSLEAVISLVRKGASVTYTSEDRFKSCYLLAGTQPVKDWLLVGRYRDVITLTDGSDTAPTKDESLWSGYGTVKVVLYGKRARGPDESDRDYRRRLARLKRSLHGKIVYSNVHKPTAGTGTELTGRSGWNIYQARYTLATEWQFSRSLSFHRTFLSKYTNDSTSCLIFLFSFIILLRANHLEPLSPNSLLELNMDSNHWKLIPTSRREIFDLEDIDKKANRILNVAMRSSLNSFSLQVCPVRGDEVCHYHFYFELGKRIQFRDVEGNVTSIVGLAMWMESYGPRWGTLIVRFVIRDRPFPGPLLANFQFPLRDAQTSRCTNLLDVINLLRGVPGEELDDESRFDLTQFRFCPFSDDIRGYRDALTQWMIRLCNNDFVGWWSHRQSIVNTIYVLNLDDYEGDEYSDEHGNNGFGRSIGLNYYHNAELTTEGRLIVHMTPRLIRCGVWIDPEFHRAERFGEVDLPYESESLV</sequence>
<evidence type="ECO:0000256" key="1">
    <source>
        <dbReference type="ARBA" id="ARBA00022737"/>
    </source>
</evidence>
<dbReference type="InterPro" id="IPR036770">
    <property type="entry name" value="Ankyrin_rpt-contain_sf"/>
</dbReference>